<dbReference type="GO" id="GO:0005524">
    <property type="term" value="F:ATP binding"/>
    <property type="evidence" value="ECO:0007669"/>
    <property type="project" value="UniProtKB-KW"/>
</dbReference>
<feature type="region of interest" description="Disordered" evidence="3">
    <location>
        <begin position="299"/>
        <end position="327"/>
    </location>
</feature>
<organism evidence="5 6">
    <name type="scientific">Aureliella helgolandensis</name>
    <dbReference type="NCBI Taxonomy" id="2527968"/>
    <lineage>
        <taxon>Bacteria</taxon>
        <taxon>Pseudomonadati</taxon>
        <taxon>Planctomycetota</taxon>
        <taxon>Planctomycetia</taxon>
        <taxon>Pirellulales</taxon>
        <taxon>Pirellulaceae</taxon>
        <taxon>Aureliella</taxon>
    </lineage>
</organism>
<reference evidence="5 6" key="1">
    <citation type="submission" date="2019-02" db="EMBL/GenBank/DDBJ databases">
        <title>Deep-cultivation of Planctomycetes and their phenomic and genomic characterization uncovers novel biology.</title>
        <authorList>
            <person name="Wiegand S."/>
            <person name="Jogler M."/>
            <person name="Boedeker C."/>
            <person name="Pinto D."/>
            <person name="Vollmers J."/>
            <person name="Rivas-Marin E."/>
            <person name="Kohn T."/>
            <person name="Peeters S.H."/>
            <person name="Heuer A."/>
            <person name="Rast P."/>
            <person name="Oberbeckmann S."/>
            <person name="Bunk B."/>
            <person name="Jeske O."/>
            <person name="Meyerdierks A."/>
            <person name="Storesund J.E."/>
            <person name="Kallscheuer N."/>
            <person name="Luecker S."/>
            <person name="Lage O.M."/>
            <person name="Pohl T."/>
            <person name="Merkel B.J."/>
            <person name="Hornburger P."/>
            <person name="Mueller R.-W."/>
            <person name="Bruemmer F."/>
            <person name="Labrenz M."/>
            <person name="Spormann A.M."/>
            <person name="Op den Camp H."/>
            <person name="Overmann J."/>
            <person name="Amann R."/>
            <person name="Jetten M.S.M."/>
            <person name="Mascher T."/>
            <person name="Medema M.H."/>
            <person name="Devos D.P."/>
            <person name="Kaster A.-K."/>
            <person name="Ovreas L."/>
            <person name="Rohde M."/>
            <person name="Galperin M.Y."/>
            <person name="Jogler C."/>
        </authorList>
    </citation>
    <scope>NUCLEOTIDE SEQUENCE [LARGE SCALE GENOMIC DNA]</scope>
    <source>
        <strain evidence="5 6">Q31a</strain>
    </source>
</reference>
<keyword evidence="6" id="KW-1185">Reference proteome</keyword>
<dbReference type="AlphaFoldDB" id="A0A518G3U3"/>
<dbReference type="SMART" id="SM00382">
    <property type="entry name" value="AAA"/>
    <property type="match status" value="1"/>
</dbReference>
<keyword evidence="1" id="KW-0547">Nucleotide-binding</keyword>
<keyword evidence="2 5" id="KW-0067">ATP-binding</keyword>
<evidence type="ECO:0000313" key="6">
    <source>
        <dbReference type="Proteomes" id="UP000318017"/>
    </source>
</evidence>
<dbReference type="RefSeq" id="WP_145076048.1">
    <property type="nucleotide sequence ID" value="NZ_CP036298.1"/>
</dbReference>
<name>A0A518G3U3_9BACT</name>
<dbReference type="EMBL" id="CP036298">
    <property type="protein sequence ID" value="QDV23267.1"/>
    <property type="molecule type" value="Genomic_DNA"/>
</dbReference>
<dbReference type="GO" id="GO:0016887">
    <property type="term" value="F:ATP hydrolysis activity"/>
    <property type="evidence" value="ECO:0007669"/>
    <property type="project" value="InterPro"/>
</dbReference>
<proteinExistence type="predicted"/>
<dbReference type="OrthoDB" id="9795548at2"/>
<evidence type="ECO:0000313" key="5">
    <source>
        <dbReference type="EMBL" id="QDV23267.1"/>
    </source>
</evidence>
<dbReference type="KEGG" id="ahel:Q31a_15650"/>
<gene>
    <name evidence="5" type="primary">ytrB</name>
    <name evidence="5" type="ORF">Q31a_15650</name>
</gene>
<sequence length="327" mass="35839">MNQAITIDGVTKRFGRNAVLNDVSLEVPTGVVFALLGENGAGKSTLIRGMLGYHAFDHGKVSVCGVNPAADPLSVRRLVGYVSDAPGLYEWMTVAQTGWYAAGFYPPGFLRAYDTLTADFQLPQSAKIRDLSKGMRAKVALSLAMAFDPQLLILDEPTSGLDPLVRRSFLESMIDRAAAGQTVFLSSHQINEVERVADWVAILHHGKLQVVASLDELKESVTHLSFSVRDSLLALPPSVDQLEFISQSLRGRSYSILARGCTPAVLEALRHDENLFDIKAVRPSLEELYIGYMAPPADTPPSAYSRESLHYRPRRDATATQESAERH</sequence>
<dbReference type="SUPFAM" id="SSF52540">
    <property type="entry name" value="P-loop containing nucleoside triphosphate hydrolases"/>
    <property type="match status" value="1"/>
</dbReference>
<dbReference type="PANTHER" id="PTHR43158">
    <property type="entry name" value="SKFA PEPTIDE EXPORT ATP-BINDING PROTEIN SKFE"/>
    <property type="match status" value="1"/>
</dbReference>
<dbReference type="Gene3D" id="3.40.50.300">
    <property type="entry name" value="P-loop containing nucleotide triphosphate hydrolases"/>
    <property type="match status" value="1"/>
</dbReference>
<dbReference type="InterPro" id="IPR017871">
    <property type="entry name" value="ABC_transporter-like_CS"/>
</dbReference>
<evidence type="ECO:0000256" key="3">
    <source>
        <dbReference type="SAM" id="MobiDB-lite"/>
    </source>
</evidence>
<accession>A0A518G3U3</accession>
<feature type="compositionally biased region" description="Basic and acidic residues" evidence="3">
    <location>
        <begin position="307"/>
        <end position="327"/>
    </location>
</feature>
<dbReference type="InterPro" id="IPR003439">
    <property type="entry name" value="ABC_transporter-like_ATP-bd"/>
</dbReference>
<dbReference type="PANTHER" id="PTHR43158:SF10">
    <property type="entry name" value="ABC TRANSPORTER ATP-BINDING PROTEIN YTRB"/>
    <property type="match status" value="1"/>
</dbReference>
<evidence type="ECO:0000256" key="1">
    <source>
        <dbReference type="ARBA" id="ARBA00022741"/>
    </source>
</evidence>
<dbReference type="InterPro" id="IPR027417">
    <property type="entry name" value="P-loop_NTPase"/>
</dbReference>
<dbReference type="PROSITE" id="PS00211">
    <property type="entry name" value="ABC_TRANSPORTER_1"/>
    <property type="match status" value="1"/>
</dbReference>
<evidence type="ECO:0000256" key="2">
    <source>
        <dbReference type="ARBA" id="ARBA00022840"/>
    </source>
</evidence>
<dbReference type="InterPro" id="IPR003593">
    <property type="entry name" value="AAA+_ATPase"/>
</dbReference>
<dbReference type="Pfam" id="PF00005">
    <property type="entry name" value="ABC_tran"/>
    <property type="match status" value="1"/>
</dbReference>
<protein>
    <submittedName>
        <fullName evidence="5">ABC transporter ATP-binding protein YtrB</fullName>
    </submittedName>
</protein>
<dbReference type="Proteomes" id="UP000318017">
    <property type="component" value="Chromosome"/>
</dbReference>
<feature type="domain" description="ABC transporter" evidence="4">
    <location>
        <begin position="5"/>
        <end position="230"/>
    </location>
</feature>
<dbReference type="PROSITE" id="PS50893">
    <property type="entry name" value="ABC_TRANSPORTER_2"/>
    <property type="match status" value="1"/>
</dbReference>
<dbReference type="CDD" id="cd03230">
    <property type="entry name" value="ABC_DR_subfamily_A"/>
    <property type="match status" value="1"/>
</dbReference>
<evidence type="ECO:0000259" key="4">
    <source>
        <dbReference type="PROSITE" id="PS50893"/>
    </source>
</evidence>